<evidence type="ECO:0000313" key="9">
    <source>
        <dbReference type="Proteomes" id="UP000013827"/>
    </source>
</evidence>
<accession>A0A0D3ILM0</accession>
<feature type="transmembrane region" description="Helical" evidence="5">
    <location>
        <begin position="357"/>
        <end position="384"/>
    </location>
</feature>
<dbReference type="PANTHER" id="PTHR22950:SF652">
    <property type="entry name" value="TRANSMEMBRANE AMINO ACID TRANSPORTER FAMILY PROTEIN"/>
    <property type="match status" value="1"/>
</dbReference>
<evidence type="ECO:0000256" key="2">
    <source>
        <dbReference type="ARBA" id="ARBA00022692"/>
    </source>
</evidence>
<sequence length="426" mass="43436">MSSHALARSYILASALLCPTIALAVTPVASSASRRGAVKPTLAPVRPHAQRTGRPLLSADAALAGEGPPSQGAAVVPSIINLAKNIVGSGVLALAAGVAAISGNRRALGPALVVLFGLGGVSAYTFSLIARVGDDVGAETYFDTWGKVVSERSSVLVSAAITFMTCAAALSYAIIIGDSFSSIATLAGAPALLQRPNPWILIASVVLLLPLSLMRDLSALAVGSVLGNLGTLFTAGFTLLRLADGSYAPGGRFHTAIAAASRPALKAPAMARRSKLPRFNKVVAGGFALAALLSAAIMSGGLILNNYATTDALALIARVGIGASIVFSYPLNFNAMRGGFLKLLRLDMYAHRTDLHDLGLVVAVGGAILGSAIVYIFPAIMFIANMRRKAAAGPLSAGERREVLLNKGLVALGAALGCLGAFMSLQ</sequence>
<dbReference type="STRING" id="2903.R1DC50"/>
<evidence type="ECO:0000256" key="4">
    <source>
        <dbReference type="ARBA" id="ARBA00023136"/>
    </source>
</evidence>
<feature type="signal peptide" evidence="6">
    <location>
        <begin position="1"/>
        <end position="24"/>
    </location>
</feature>
<organism evidence="8 9">
    <name type="scientific">Emiliania huxleyi (strain CCMP1516)</name>
    <dbReference type="NCBI Taxonomy" id="280463"/>
    <lineage>
        <taxon>Eukaryota</taxon>
        <taxon>Haptista</taxon>
        <taxon>Haptophyta</taxon>
        <taxon>Prymnesiophyceae</taxon>
        <taxon>Isochrysidales</taxon>
        <taxon>Noelaerhabdaceae</taxon>
        <taxon>Emiliania</taxon>
    </lineage>
</organism>
<keyword evidence="6" id="KW-0732">Signal</keyword>
<feature type="transmembrane region" description="Helical" evidence="5">
    <location>
        <begin position="282"/>
        <end position="303"/>
    </location>
</feature>
<feature type="transmembrane region" description="Helical" evidence="5">
    <location>
        <begin position="315"/>
        <end position="336"/>
    </location>
</feature>
<evidence type="ECO:0000256" key="5">
    <source>
        <dbReference type="SAM" id="Phobius"/>
    </source>
</evidence>
<comment type="subcellular location">
    <subcellularLocation>
        <location evidence="1">Membrane</location>
        <topology evidence="1">Multi-pass membrane protein</topology>
    </subcellularLocation>
</comment>
<evidence type="ECO:0000256" key="3">
    <source>
        <dbReference type="ARBA" id="ARBA00022989"/>
    </source>
</evidence>
<keyword evidence="2 5" id="KW-0812">Transmembrane</keyword>
<feature type="domain" description="Amino acid transporter transmembrane" evidence="7">
    <location>
        <begin position="75"/>
        <end position="233"/>
    </location>
</feature>
<dbReference type="KEGG" id="ehx:EMIHUDRAFT_213954"/>
<dbReference type="EnsemblProtists" id="EOD12155">
    <property type="protein sequence ID" value="EOD12155"/>
    <property type="gene ID" value="EMIHUDRAFT_213954"/>
</dbReference>
<feature type="transmembrane region" description="Helical" evidence="5">
    <location>
        <begin position="111"/>
        <end position="133"/>
    </location>
</feature>
<protein>
    <recommendedName>
        <fullName evidence="7">Amino acid transporter transmembrane domain-containing protein</fullName>
    </recommendedName>
</protein>
<feature type="transmembrane region" description="Helical" evidence="5">
    <location>
        <begin position="404"/>
        <end position="425"/>
    </location>
</feature>
<dbReference type="PANTHER" id="PTHR22950">
    <property type="entry name" value="AMINO ACID TRANSPORTER"/>
    <property type="match status" value="1"/>
</dbReference>
<feature type="chain" id="PRO_5044244400" description="Amino acid transporter transmembrane domain-containing protein" evidence="6">
    <location>
        <begin position="25"/>
        <end position="426"/>
    </location>
</feature>
<evidence type="ECO:0000256" key="1">
    <source>
        <dbReference type="ARBA" id="ARBA00004141"/>
    </source>
</evidence>
<dbReference type="RefSeq" id="XP_005764584.1">
    <property type="nucleotide sequence ID" value="XM_005764527.1"/>
</dbReference>
<feature type="transmembrane region" description="Helical" evidence="5">
    <location>
        <begin position="153"/>
        <end position="175"/>
    </location>
</feature>
<dbReference type="AlphaFoldDB" id="A0A0D3ILM0"/>
<dbReference type="Proteomes" id="UP000013827">
    <property type="component" value="Unassembled WGS sequence"/>
</dbReference>
<keyword evidence="4 5" id="KW-0472">Membrane</keyword>
<dbReference type="GO" id="GO:0016020">
    <property type="term" value="C:membrane"/>
    <property type="evidence" value="ECO:0007669"/>
    <property type="project" value="UniProtKB-SubCell"/>
</dbReference>
<dbReference type="GeneID" id="17258196"/>
<feature type="transmembrane region" description="Helical" evidence="5">
    <location>
        <begin position="219"/>
        <end position="243"/>
    </location>
</feature>
<evidence type="ECO:0000313" key="8">
    <source>
        <dbReference type="EnsemblProtists" id="EOD12155"/>
    </source>
</evidence>
<dbReference type="PaxDb" id="2903-EOD12155"/>
<dbReference type="InterPro" id="IPR013057">
    <property type="entry name" value="AA_transpt_TM"/>
</dbReference>
<evidence type="ECO:0000256" key="6">
    <source>
        <dbReference type="SAM" id="SignalP"/>
    </source>
</evidence>
<name>A0A0D3ILM0_EMIH1</name>
<feature type="transmembrane region" description="Helical" evidence="5">
    <location>
        <begin position="86"/>
        <end position="104"/>
    </location>
</feature>
<dbReference type="GO" id="GO:0015179">
    <property type="term" value="F:L-amino acid transmembrane transporter activity"/>
    <property type="evidence" value="ECO:0007669"/>
    <property type="project" value="TreeGrafter"/>
</dbReference>
<keyword evidence="3 5" id="KW-1133">Transmembrane helix</keyword>
<feature type="transmembrane region" description="Helical" evidence="5">
    <location>
        <begin position="196"/>
        <end position="213"/>
    </location>
</feature>
<evidence type="ECO:0000259" key="7">
    <source>
        <dbReference type="Pfam" id="PF01490"/>
    </source>
</evidence>
<dbReference type="HOGENOM" id="CLU_786274_0_0_1"/>
<dbReference type="OMA" id="RQFTISI"/>
<reference evidence="8" key="2">
    <citation type="submission" date="2024-10" db="UniProtKB">
        <authorList>
            <consortium name="EnsemblProtists"/>
        </authorList>
    </citation>
    <scope>IDENTIFICATION</scope>
</reference>
<reference evidence="9" key="1">
    <citation type="journal article" date="2013" name="Nature">
        <title>Pan genome of the phytoplankton Emiliania underpins its global distribution.</title>
        <authorList>
            <person name="Read B.A."/>
            <person name="Kegel J."/>
            <person name="Klute M.J."/>
            <person name="Kuo A."/>
            <person name="Lefebvre S.C."/>
            <person name="Maumus F."/>
            <person name="Mayer C."/>
            <person name="Miller J."/>
            <person name="Monier A."/>
            <person name="Salamov A."/>
            <person name="Young J."/>
            <person name="Aguilar M."/>
            <person name="Claverie J.M."/>
            <person name="Frickenhaus S."/>
            <person name="Gonzalez K."/>
            <person name="Herman E.K."/>
            <person name="Lin Y.C."/>
            <person name="Napier J."/>
            <person name="Ogata H."/>
            <person name="Sarno A.F."/>
            <person name="Shmutz J."/>
            <person name="Schroeder D."/>
            <person name="de Vargas C."/>
            <person name="Verret F."/>
            <person name="von Dassow P."/>
            <person name="Valentin K."/>
            <person name="Van de Peer Y."/>
            <person name="Wheeler G."/>
            <person name="Dacks J.B."/>
            <person name="Delwiche C.F."/>
            <person name="Dyhrman S.T."/>
            <person name="Glockner G."/>
            <person name="John U."/>
            <person name="Richards T."/>
            <person name="Worden A.Z."/>
            <person name="Zhang X."/>
            <person name="Grigoriev I.V."/>
            <person name="Allen A.E."/>
            <person name="Bidle K."/>
            <person name="Borodovsky M."/>
            <person name="Bowler C."/>
            <person name="Brownlee C."/>
            <person name="Cock J.M."/>
            <person name="Elias M."/>
            <person name="Gladyshev V.N."/>
            <person name="Groth M."/>
            <person name="Guda C."/>
            <person name="Hadaegh A."/>
            <person name="Iglesias-Rodriguez M.D."/>
            <person name="Jenkins J."/>
            <person name="Jones B.M."/>
            <person name="Lawson T."/>
            <person name="Leese F."/>
            <person name="Lindquist E."/>
            <person name="Lobanov A."/>
            <person name="Lomsadze A."/>
            <person name="Malik S.B."/>
            <person name="Marsh M.E."/>
            <person name="Mackinder L."/>
            <person name="Mock T."/>
            <person name="Mueller-Roeber B."/>
            <person name="Pagarete A."/>
            <person name="Parker M."/>
            <person name="Probert I."/>
            <person name="Quesneville H."/>
            <person name="Raines C."/>
            <person name="Rensing S.A."/>
            <person name="Riano-Pachon D.M."/>
            <person name="Richier S."/>
            <person name="Rokitta S."/>
            <person name="Shiraiwa Y."/>
            <person name="Soanes D.M."/>
            <person name="van der Giezen M."/>
            <person name="Wahlund T.M."/>
            <person name="Williams B."/>
            <person name="Wilson W."/>
            <person name="Wolfe G."/>
            <person name="Wurch L.L."/>
        </authorList>
    </citation>
    <scope>NUCLEOTIDE SEQUENCE</scope>
</reference>
<proteinExistence type="predicted"/>
<dbReference type="Pfam" id="PF01490">
    <property type="entry name" value="Aa_trans"/>
    <property type="match status" value="1"/>
</dbReference>
<keyword evidence="9" id="KW-1185">Reference proteome</keyword>
<dbReference type="eggNOG" id="ENOG502SGPC">
    <property type="taxonomic scope" value="Eukaryota"/>
</dbReference>